<dbReference type="InterPro" id="IPR056254">
    <property type="entry name" value="At5g58720/SDE5-like_UBA-like"/>
</dbReference>
<name>A0A6A1WSJ5_9ROSI</name>
<dbReference type="InterPro" id="IPR013899">
    <property type="entry name" value="DUF1771"/>
</dbReference>
<dbReference type="Pfam" id="PF24767">
    <property type="entry name" value="UBA_At5g58720"/>
    <property type="match status" value="1"/>
</dbReference>
<dbReference type="OrthoDB" id="3231855at2759"/>
<dbReference type="EMBL" id="RXIC02000019">
    <property type="protein sequence ID" value="KAB1225760.1"/>
    <property type="molecule type" value="Genomic_DNA"/>
</dbReference>
<organism evidence="3 4">
    <name type="scientific">Morella rubra</name>
    <name type="common">Chinese bayberry</name>
    <dbReference type="NCBI Taxonomy" id="262757"/>
    <lineage>
        <taxon>Eukaryota</taxon>
        <taxon>Viridiplantae</taxon>
        <taxon>Streptophyta</taxon>
        <taxon>Embryophyta</taxon>
        <taxon>Tracheophyta</taxon>
        <taxon>Spermatophyta</taxon>
        <taxon>Magnoliopsida</taxon>
        <taxon>eudicotyledons</taxon>
        <taxon>Gunneridae</taxon>
        <taxon>Pentapetalae</taxon>
        <taxon>rosids</taxon>
        <taxon>fabids</taxon>
        <taxon>Fagales</taxon>
        <taxon>Myricaceae</taxon>
        <taxon>Morella</taxon>
    </lineage>
</organism>
<feature type="compositionally biased region" description="Low complexity" evidence="1">
    <location>
        <begin position="74"/>
        <end position="87"/>
    </location>
</feature>
<reference evidence="3 4" key="1">
    <citation type="journal article" date="2019" name="Plant Biotechnol. J.">
        <title>The red bayberry genome and genetic basis of sex determination.</title>
        <authorList>
            <person name="Jia H.M."/>
            <person name="Jia H.J."/>
            <person name="Cai Q.L."/>
            <person name="Wang Y."/>
            <person name="Zhao H.B."/>
            <person name="Yang W.F."/>
            <person name="Wang G.Y."/>
            <person name="Li Y.H."/>
            <person name="Zhan D.L."/>
            <person name="Shen Y.T."/>
            <person name="Niu Q.F."/>
            <person name="Chang L."/>
            <person name="Qiu J."/>
            <person name="Zhao L."/>
            <person name="Xie H.B."/>
            <person name="Fu W.Y."/>
            <person name="Jin J."/>
            <person name="Li X.W."/>
            <person name="Jiao Y."/>
            <person name="Zhou C.C."/>
            <person name="Tu T."/>
            <person name="Chai C.Y."/>
            <person name="Gao J.L."/>
            <person name="Fan L.J."/>
            <person name="van de Weg E."/>
            <person name="Wang J.Y."/>
            <person name="Gao Z.S."/>
        </authorList>
    </citation>
    <scope>NUCLEOTIDE SEQUENCE [LARGE SCALE GENOMIC DNA]</scope>
    <source>
        <tissue evidence="3">Leaves</tissue>
    </source>
</reference>
<dbReference type="SUPFAM" id="SSF160443">
    <property type="entry name" value="SMR domain-like"/>
    <property type="match status" value="1"/>
</dbReference>
<evidence type="ECO:0000313" key="3">
    <source>
        <dbReference type="EMBL" id="KAB1225760.1"/>
    </source>
</evidence>
<dbReference type="Gene3D" id="3.30.1370.110">
    <property type="match status" value="1"/>
</dbReference>
<evidence type="ECO:0000259" key="2">
    <source>
        <dbReference type="PROSITE" id="PS50828"/>
    </source>
</evidence>
<feature type="domain" description="Smr" evidence="2">
    <location>
        <begin position="429"/>
        <end position="503"/>
    </location>
</feature>
<gene>
    <name evidence="3" type="ORF">CJ030_MR1G019921</name>
</gene>
<dbReference type="AlphaFoldDB" id="A0A6A1WSJ5"/>
<dbReference type="InterPro" id="IPR036063">
    <property type="entry name" value="Smr_dom_sf"/>
</dbReference>
<keyword evidence="4" id="KW-1185">Reference proteome</keyword>
<comment type="caution">
    <text evidence="3">The sequence shown here is derived from an EMBL/GenBank/DDBJ whole genome shotgun (WGS) entry which is preliminary data.</text>
</comment>
<dbReference type="PANTHER" id="PTHR47676:SF1">
    <property type="entry name" value="SMR DOMAIN-CONTAINING PROTEIN"/>
    <property type="match status" value="1"/>
</dbReference>
<dbReference type="InterPro" id="IPR055319">
    <property type="entry name" value="At5g58720-like"/>
</dbReference>
<sequence>MKSTKQKRRKRPQASNPVGKGVPANEEDEAGKVLNTLEAFSLASTDDSVSANGDPDKAAEIIGSSLEENAEEPSTSSSSGSSTSGYSEGFVETGRVQNVVHGRGFRGTKQKRLIAATGTVSTVLGKEYVNPSPPRKDSIKSKRFNNGAIEKQEAEQFLCSMLGDKCELSMAVVRDVLCKASQLSNCYEIEFIWELKNCGTMSFGALEALLELSAPSFEQCRDGGYLNNSVNYKEDIRFLIERKDSITDRASDCTSHSSESEVQDNIWSMGNGYRNYAKVVAGPEADSPICARSTELDLPQKVLESLFNIPKNPEHEPKTMNWRNVVKKLQSLGPGFDVCPSSVTETQQDPCAKGDEYHVFRKCSNQHWDSMKSYYQKAAVAFSKGQREYAAHLSDQGKVRTKLAQKADEKASQDIFKARNRGIENVITIDLHGQHVKQAMQYVKSLLLLGTYVPSVQTLRVITGCGSHGVGKSKVKQSVVKLMEKEAIEWSEENKGTLLIKLTGYREFSFIDSESDTE</sequence>
<proteinExistence type="predicted"/>
<dbReference type="SMART" id="SM01162">
    <property type="entry name" value="DUF1771"/>
    <property type="match status" value="1"/>
</dbReference>
<dbReference type="Pfam" id="PF08590">
    <property type="entry name" value="DUF1771"/>
    <property type="match status" value="1"/>
</dbReference>
<feature type="region of interest" description="Disordered" evidence="1">
    <location>
        <begin position="43"/>
        <end position="88"/>
    </location>
</feature>
<feature type="region of interest" description="Disordered" evidence="1">
    <location>
        <begin position="1"/>
        <end position="31"/>
    </location>
</feature>
<protein>
    <submittedName>
        <fullName evidence="3">Smr domain-containing protein C11H11.03c</fullName>
    </submittedName>
</protein>
<evidence type="ECO:0000256" key="1">
    <source>
        <dbReference type="SAM" id="MobiDB-lite"/>
    </source>
</evidence>
<dbReference type="PANTHER" id="PTHR47676">
    <property type="entry name" value="OS01G0225100 PROTEIN"/>
    <property type="match status" value="1"/>
</dbReference>
<feature type="compositionally biased region" description="Basic residues" evidence="1">
    <location>
        <begin position="1"/>
        <end position="12"/>
    </location>
</feature>
<evidence type="ECO:0000313" key="4">
    <source>
        <dbReference type="Proteomes" id="UP000516437"/>
    </source>
</evidence>
<dbReference type="PROSITE" id="PS50828">
    <property type="entry name" value="SMR"/>
    <property type="match status" value="1"/>
</dbReference>
<accession>A0A6A1WSJ5</accession>
<dbReference type="Proteomes" id="UP000516437">
    <property type="component" value="Chromosome 1"/>
</dbReference>
<dbReference type="SMART" id="SM00463">
    <property type="entry name" value="SMR"/>
    <property type="match status" value="1"/>
</dbReference>
<dbReference type="InterPro" id="IPR002625">
    <property type="entry name" value="Smr_dom"/>
</dbReference>